<reference evidence="3" key="1">
    <citation type="submission" date="2018-09" db="EMBL/GenBank/DDBJ databases">
        <authorList>
            <person name="Zhu H."/>
        </authorList>
    </citation>
    <scope>NUCLEOTIDE SEQUENCE [LARGE SCALE GENOMIC DNA]</scope>
    <source>
        <strain evidence="3">K1R23-30</strain>
    </source>
</reference>
<gene>
    <name evidence="2" type="ORF">D3871_19200</name>
</gene>
<dbReference type="CDD" id="cd02440">
    <property type="entry name" value="AdoMet_MTases"/>
    <property type="match status" value="1"/>
</dbReference>
<dbReference type="Pfam" id="PF13847">
    <property type="entry name" value="Methyltransf_31"/>
    <property type="match status" value="1"/>
</dbReference>
<dbReference type="PANTHER" id="PTHR45128">
    <property type="entry name" value="METHYLTRANSFERASE TYPE 11"/>
    <property type="match status" value="1"/>
</dbReference>
<proteinExistence type="predicted"/>
<dbReference type="EMBL" id="QYUO01000002">
    <property type="protein sequence ID" value="RJF95527.1"/>
    <property type="molecule type" value="Genomic_DNA"/>
</dbReference>
<dbReference type="InterPro" id="IPR053173">
    <property type="entry name" value="SAM-binding_MTase"/>
</dbReference>
<dbReference type="InterPro" id="IPR025714">
    <property type="entry name" value="Methyltranfer_dom"/>
</dbReference>
<dbReference type="Proteomes" id="UP000265955">
    <property type="component" value="Unassembled WGS sequence"/>
</dbReference>
<protein>
    <submittedName>
        <fullName evidence="2">Class I SAM-dependent methyltransferase</fullName>
    </submittedName>
</protein>
<dbReference type="GO" id="GO:0032259">
    <property type="term" value="P:methylation"/>
    <property type="evidence" value="ECO:0007669"/>
    <property type="project" value="UniProtKB-KW"/>
</dbReference>
<dbReference type="OrthoDB" id="9801363at2"/>
<name>A0A3A3FJQ3_9BURK</name>
<dbReference type="PANTHER" id="PTHR45128:SF2">
    <property type="entry name" value="METHYLTRANSFERASE DOMAIN-CONTAINING PROTEIN"/>
    <property type="match status" value="1"/>
</dbReference>
<feature type="domain" description="Methyltransferase" evidence="1">
    <location>
        <begin position="36"/>
        <end position="147"/>
    </location>
</feature>
<keyword evidence="2" id="KW-0808">Transferase</keyword>
<comment type="caution">
    <text evidence="2">The sequence shown here is derived from an EMBL/GenBank/DDBJ whole genome shotgun (WGS) entry which is preliminary data.</text>
</comment>
<evidence type="ECO:0000313" key="2">
    <source>
        <dbReference type="EMBL" id="RJF95527.1"/>
    </source>
</evidence>
<sequence length="215" mass="23177">MAINEAKLNEFMGQFVGDIGAVMHALEGVENRLKTGALVADVGCGHGASTLIMAKAYPEARITGFDYHEPSIAHARKAAEEAGLGERVAFEVARAQDYPGKDYDFVAVFDCLHDMGDPVGAAAHVRKSLKPDGTWMIVEPFANDRLEDNLNPIGRIFYSASTFICTPASRSQEVGACLGAQAGEARIREVVTSGGFTRFRRATETPFNLVLEAKP</sequence>
<accession>A0A3A3FJQ3</accession>
<dbReference type="SUPFAM" id="SSF53335">
    <property type="entry name" value="S-adenosyl-L-methionine-dependent methyltransferases"/>
    <property type="match status" value="1"/>
</dbReference>
<dbReference type="InterPro" id="IPR029063">
    <property type="entry name" value="SAM-dependent_MTases_sf"/>
</dbReference>
<keyword evidence="2" id="KW-0489">Methyltransferase</keyword>
<organism evidence="2 3">
    <name type="scientific">Noviherbaspirillum saxi</name>
    <dbReference type="NCBI Taxonomy" id="2320863"/>
    <lineage>
        <taxon>Bacteria</taxon>
        <taxon>Pseudomonadati</taxon>
        <taxon>Pseudomonadota</taxon>
        <taxon>Betaproteobacteria</taxon>
        <taxon>Burkholderiales</taxon>
        <taxon>Oxalobacteraceae</taxon>
        <taxon>Noviherbaspirillum</taxon>
    </lineage>
</organism>
<dbReference type="GO" id="GO:0008168">
    <property type="term" value="F:methyltransferase activity"/>
    <property type="evidence" value="ECO:0007669"/>
    <property type="project" value="UniProtKB-KW"/>
</dbReference>
<keyword evidence="3" id="KW-1185">Reference proteome</keyword>
<evidence type="ECO:0000259" key="1">
    <source>
        <dbReference type="Pfam" id="PF13847"/>
    </source>
</evidence>
<evidence type="ECO:0000313" key="3">
    <source>
        <dbReference type="Proteomes" id="UP000265955"/>
    </source>
</evidence>
<dbReference type="AlphaFoldDB" id="A0A3A3FJQ3"/>
<dbReference type="Gene3D" id="3.40.50.150">
    <property type="entry name" value="Vaccinia Virus protein VP39"/>
    <property type="match status" value="1"/>
</dbReference>